<organism evidence="1 2">
    <name type="scientific">Streptomyces iconiensis</name>
    <dbReference type="NCBI Taxonomy" id="1384038"/>
    <lineage>
        <taxon>Bacteria</taxon>
        <taxon>Bacillati</taxon>
        <taxon>Actinomycetota</taxon>
        <taxon>Actinomycetes</taxon>
        <taxon>Kitasatosporales</taxon>
        <taxon>Streptomycetaceae</taxon>
        <taxon>Streptomyces</taxon>
    </lineage>
</organism>
<accession>A0ABT7A2C0</accession>
<gene>
    <name evidence="1" type="ORF">NMN56_026600</name>
</gene>
<evidence type="ECO:0000313" key="1">
    <source>
        <dbReference type="EMBL" id="MDJ1135464.1"/>
    </source>
</evidence>
<dbReference type="RefSeq" id="WP_274043193.1">
    <property type="nucleotide sequence ID" value="NZ_JANCPR020000029.1"/>
</dbReference>
<evidence type="ECO:0000313" key="2">
    <source>
        <dbReference type="Proteomes" id="UP001214441"/>
    </source>
</evidence>
<proteinExistence type="predicted"/>
<sequence>MANVIDPERHRDLLQFQQAVFDADAELTAYTGEDAAPLREQVRQAAAARDEALRASGLVNEHGWFTADQDLKRATRAAVAMG</sequence>
<dbReference type="Proteomes" id="UP001214441">
    <property type="component" value="Unassembled WGS sequence"/>
</dbReference>
<protein>
    <submittedName>
        <fullName evidence="1">Uncharacterized protein</fullName>
    </submittedName>
</protein>
<comment type="caution">
    <text evidence="1">The sequence shown here is derived from an EMBL/GenBank/DDBJ whole genome shotgun (WGS) entry which is preliminary data.</text>
</comment>
<name>A0ABT7A2C0_9ACTN</name>
<dbReference type="EMBL" id="JANCPR020000029">
    <property type="protein sequence ID" value="MDJ1135464.1"/>
    <property type="molecule type" value="Genomic_DNA"/>
</dbReference>
<keyword evidence="2" id="KW-1185">Reference proteome</keyword>
<reference evidence="1 2" key="1">
    <citation type="submission" date="2023-05" db="EMBL/GenBank/DDBJ databases">
        <title>Streptantibioticus silvisoli sp. nov., acidotolerant actinomycetes 1 from pine litter.</title>
        <authorList>
            <person name="Swiecimska M."/>
            <person name="Golinska P."/>
            <person name="Sangal V."/>
            <person name="Wachnowicz B."/>
            <person name="Goodfellow M."/>
        </authorList>
    </citation>
    <scope>NUCLEOTIDE SEQUENCE [LARGE SCALE GENOMIC DNA]</scope>
    <source>
        <strain evidence="1 2">DSM 42109</strain>
    </source>
</reference>